<evidence type="ECO:0000256" key="1">
    <source>
        <dbReference type="SAM" id="SignalP"/>
    </source>
</evidence>
<accession>A0A8R1XTE6</accession>
<keyword evidence="3" id="KW-1185">Reference proteome</keyword>
<dbReference type="GO" id="GO:0007218">
    <property type="term" value="P:neuropeptide signaling pathway"/>
    <property type="evidence" value="ECO:0007669"/>
    <property type="project" value="EnsemblMetazoa"/>
</dbReference>
<sequence length="78" mass="9321">MFIVSMAFILAASMNVNPSLVAMDNDDDLHRNLRTVNTKWMRFGKRLPNTKWMRFGKRAQTTKWMRFGKRNDDFYDSQ</sequence>
<dbReference type="EMBL" id="CMVM020000019">
    <property type="status" value="NOT_ANNOTATED_CDS"/>
    <property type="molecule type" value="Genomic_DNA"/>
</dbReference>
<evidence type="ECO:0000313" key="2">
    <source>
        <dbReference type="EnsemblMetazoa" id="OVOC176.1"/>
    </source>
</evidence>
<evidence type="ECO:0000313" key="3">
    <source>
        <dbReference type="Proteomes" id="UP000024404"/>
    </source>
</evidence>
<feature type="signal peptide" evidence="1">
    <location>
        <begin position="1"/>
        <end position="22"/>
    </location>
</feature>
<feature type="chain" id="PRO_5045979544" evidence="1">
    <location>
        <begin position="23"/>
        <end position="78"/>
    </location>
</feature>
<reference evidence="2" key="2">
    <citation type="submission" date="2022-06" db="UniProtKB">
        <authorList>
            <consortium name="EnsemblMetazoa"/>
        </authorList>
    </citation>
    <scope>IDENTIFICATION</scope>
</reference>
<keyword evidence="1" id="KW-0732">Signal</keyword>
<dbReference type="Proteomes" id="UP000024404">
    <property type="component" value="Unassembled WGS sequence"/>
</dbReference>
<dbReference type="OMA" id="TKWMRFG"/>
<organism evidence="2 3">
    <name type="scientific">Onchocerca volvulus</name>
    <dbReference type="NCBI Taxonomy" id="6282"/>
    <lineage>
        <taxon>Eukaryota</taxon>
        <taxon>Metazoa</taxon>
        <taxon>Ecdysozoa</taxon>
        <taxon>Nematoda</taxon>
        <taxon>Chromadorea</taxon>
        <taxon>Rhabditida</taxon>
        <taxon>Spirurina</taxon>
        <taxon>Spiruromorpha</taxon>
        <taxon>Filarioidea</taxon>
        <taxon>Onchocercidae</taxon>
        <taxon>Onchocerca</taxon>
    </lineage>
</organism>
<dbReference type="GO" id="GO:0071855">
    <property type="term" value="F:neuropeptide receptor binding"/>
    <property type="evidence" value="ECO:0007669"/>
    <property type="project" value="EnsemblMetazoa"/>
</dbReference>
<dbReference type="AlphaFoldDB" id="A0A8R1XTE6"/>
<dbReference type="EnsemblMetazoa" id="OVOC176.1">
    <property type="protein sequence ID" value="OVOC176.1"/>
    <property type="gene ID" value="WBGene00236985"/>
</dbReference>
<protein>
    <submittedName>
        <fullName evidence="2">Uncharacterized protein</fullName>
    </submittedName>
</protein>
<proteinExistence type="predicted"/>
<reference evidence="3" key="1">
    <citation type="submission" date="2013-10" db="EMBL/GenBank/DDBJ databases">
        <title>Genome sequencing of Onchocerca volvulus.</title>
        <authorList>
            <person name="Cotton J."/>
            <person name="Tsai J."/>
            <person name="Stanley E."/>
            <person name="Tracey A."/>
            <person name="Holroyd N."/>
            <person name="Lustigman S."/>
            <person name="Berriman M."/>
        </authorList>
    </citation>
    <scope>NUCLEOTIDE SEQUENCE</scope>
</reference>
<name>A0A8R1XTE6_ONCVO</name>